<accession>A0A8J2HA59</accession>
<dbReference type="Proteomes" id="UP000786811">
    <property type="component" value="Unassembled WGS sequence"/>
</dbReference>
<name>A0A8J2HA59_COTCN</name>
<comment type="caution">
    <text evidence="2">The sequence shown here is derived from an EMBL/GenBank/DDBJ whole genome shotgun (WGS) entry which is preliminary data.</text>
</comment>
<keyword evidence="1" id="KW-0812">Transmembrane</keyword>
<feature type="transmembrane region" description="Helical" evidence="1">
    <location>
        <begin position="44"/>
        <end position="65"/>
    </location>
</feature>
<evidence type="ECO:0000256" key="1">
    <source>
        <dbReference type="SAM" id="Phobius"/>
    </source>
</evidence>
<keyword evidence="3" id="KW-1185">Reference proteome</keyword>
<evidence type="ECO:0000313" key="2">
    <source>
        <dbReference type="EMBL" id="CAG5087552.1"/>
    </source>
</evidence>
<gene>
    <name evidence="2" type="ORF">HICCMSTLAB_LOCUS4542</name>
</gene>
<protein>
    <submittedName>
        <fullName evidence="2">Uncharacterized protein</fullName>
    </submittedName>
</protein>
<proteinExistence type="predicted"/>
<organism evidence="2 3">
    <name type="scientific">Cotesia congregata</name>
    <name type="common">Parasitoid wasp</name>
    <name type="synonym">Apanteles congregatus</name>
    <dbReference type="NCBI Taxonomy" id="51543"/>
    <lineage>
        <taxon>Eukaryota</taxon>
        <taxon>Metazoa</taxon>
        <taxon>Ecdysozoa</taxon>
        <taxon>Arthropoda</taxon>
        <taxon>Hexapoda</taxon>
        <taxon>Insecta</taxon>
        <taxon>Pterygota</taxon>
        <taxon>Neoptera</taxon>
        <taxon>Endopterygota</taxon>
        <taxon>Hymenoptera</taxon>
        <taxon>Apocrita</taxon>
        <taxon>Ichneumonoidea</taxon>
        <taxon>Braconidae</taxon>
        <taxon>Microgastrinae</taxon>
        <taxon>Cotesia</taxon>
    </lineage>
</organism>
<reference evidence="2" key="1">
    <citation type="submission" date="2021-04" db="EMBL/GenBank/DDBJ databases">
        <authorList>
            <person name="Chebbi M.A.C M."/>
        </authorList>
    </citation>
    <scope>NUCLEOTIDE SEQUENCE</scope>
</reference>
<evidence type="ECO:0000313" key="3">
    <source>
        <dbReference type="Proteomes" id="UP000786811"/>
    </source>
</evidence>
<sequence length="123" mass="14779">MKELVINEFFHFLNCCFFNKVNKAAYLSIFKVVKRQIIKQRKVVFSYFGGVFIGETFKVILQLMFSSCTTCRSSRIKSRVSVDMIFLNYSTHLHYTSYHEESQLFLRCNHHQHRYHLSCKFRC</sequence>
<dbReference type="EMBL" id="CAJNRD030001119">
    <property type="protein sequence ID" value="CAG5087552.1"/>
    <property type="molecule type" value="Genomic_DNA"/>
</dbReference>
<dbReference type="AlphaFoldDB" id="A0A8J2HA59"/>
<keyword evidence="1" id="KW-0472">Membrane</keyword>
<keyword evidence="1" id="KW-1133">Transmembrane helix</keyword>